<keyword evidence="6 8" id="KW-1133">Transmembrane helix</keyword>
<evidence type="ECO:0000313" key="10">
    <source>
        <dbReference type="EMBL" id="SDG61874.1"/>
    </source>
</evidence>
<evidence type="ECO:0000256" key="5">
    <source>
        <dbReference type="ARBA" id="ARBA00022692"/>
    </source>
</evidence>
<dbReference type="GO" id="GO:0022857">
    <property type="term" value="F:transmembrane transporter activity"/>
    <property type="evidence" value="ECO:0007669"/>
    <property type="project" value="InterPro"/>
</dbReference>
<feature type="transmembrane region" description="Helical" evidence="8">
    <location>
        <begin position="169"/>
        <end position="187"/>
    </location>
</feature>
<evidence type="ECO:0000256" key="7">
    <source>
        <dbReference type="ARBA" id="ARBA00023136"/>
    </source>
</evidence>
<dbReference type="SUPFAM" id="SSF103473">
    <property type="entry name" value="MFS general substrate transporter"/>
    <property type="match status" value="1"/>
</dbReference>
<evidence type="ECO:0000256" key="8">
    <source>
        <dbReference type="SAM" id="Phobius"/>
    </source>
</evidence>
<dbReference type="PROSITE" id="PS50850">
    <property type="entry name" value="MFS"/>
    <property type="match status" value="1"/>
</dbReference>
<dbReference type="InterPro" id="IPR005829">
    <property type="entry name" value="Sugar_transporter_CS"/>
</dbReference>
<feature type="transmembrane region" description="Helical" evidence="8">
    <location>
        <begin position="17"/>
        <end position="37"/>
    </location>
</feature>
<feature type="transmembrane region" description="Helical" evidence="8">
    <location>
        <begin position="341"/>
        <end position="361"/>
    </location>
</feature>
<evidence type="ECO:0000313" key="11">
    <source>
        <dbReference type="Proteomes" id="UP000198607"/>
    </source>
</evidence>
<dbReference type="GO" id="GO:0005886">
    <property type="term" value="C:plasma membrane"/>
    <property type="evidence" value="ECO:0007669"/>
    <property type="project" value="UniProtKB-SubCell"/>
</dbReference>
<reference evidence="10 11" key="1">
    <citation type="submission" date="2016-10" db="EMBL/GenBank/DDBJ databases">
        <authorList>
            <person name="de Groot N.N."/>
        </authorList>
    </citation>
    <scope>NUCLEOTIDE SEQUENCE [LARGE SCALE GENOMIC DNA]</scope>
    <source>
        <strain evidence="10 11">DSM 5885</strain>
    </source>
</reference>
<feature type="transmembrane region" description="Helical" evidence="8">
    <location>
        <begin position="106"/>
        <end position="127"/>
    </location>
</feature>
<feature type="transmembrane region" description="Helical" evidence="8">
    <location>
        <begin position="249"/>
        <end position="271"/>
    </location>
</feature>
<evidence type="ECO:0000256" key="3">
    <source>
        <dbReference type="ARBA" id="ARBA00022448"/>
    </source>
</evidence>
<sequence length="396" mass="41205">MLGLDRRPGADRQASPAVIWLIGFFGFINLYSMQSILPLVSADFGASPLQAGATVGATVLAVALVSPFMGMLSDALGRKVVICWSLFGLAVPTALIPLAHGLDSIVLLRFLQGLAIPGIVVTITAYIGEEFSGDQAARITSVYMGGAVMGGFSGRFITGHASHLLGWRGAFVTLVVLNLIGAVVAVWRLPASRRFVANTDPGQAFRTIAMHLRNPRLLAACAVGFCVLFSLVGSFTYVNFLLAAPPFELSAAGLANIFCVYLLGVVITPLAGRFIVRFGFLHALLIALGISSLGIATTLVPALTAVIAGLAICSSGVFICQAATISFIARHVPNGRSSASGLYYLAYYAGGAAGTGIGGLAFEAWTWQGTVVAMILVQALAGLIAWLGWRAPDTAG</sequence>
<protein>
    <submittedName>
        <fullName evidence="10">Predicted arabinose efflux permease, MFS family</fullName>
    </submittedName>
</protein>
<evidence type="ECO:0000256" key="1">
    <source>
        <dbReference type="ARBA" id="ARBA00004651"/>
    </source>
</evidence>
<feature type="transmembrane region" description="Helical" evidence="8">
    <location>
        <begin position="278"/>
        <end position="300"/>
    </location>
</feature>
<evidence type="ECO:0000256" key="2">
    <source>
        <dbReference type="ARBA" id="ARBA00008335"/>
    </source>
</evidence>
<dbReference type="STRING" id="83767.SAMN05660652_00264"/>
<gene>
    <name evidence="10" type="ORF">SAMN05660652_00264</name>
</gene>
<dbReference type="Proteomes" id="UP000198607">
    <property type="component" value="Unassembled WGS sequence"/>
</dbReference>
<name>A0A1G7VQ63_9RHOO</name>
<dbReference type="EMBL" id="FNCY01000001">
    <property type="protein sequence ID" value="SDG61874.1"/>
    <property type="molecule type" value="Genomic_DNA"/>
</dbReference>
<keyword evidence="7 8" id="KW-0472">Membrane</keyword>
<feature type="transmembrane region" description="Helical" evidence="8">
    <location>
        <begin position="81"/>
        <end position="100"/>
    </location>
</feature>
<comment type="subcellular location">
    <subcellularLocation>
        <location evidence="1">Cell membrane</location>
        <topology evidence="1">Multi-pass membrane protein</topology>
    </subcellularLocation>
</comment>
<feature type="transmembrane region" description="Helical" evidence="8">
    <location>
        <begin position="139"/>
        <end position="157"/>
    </location>
</feature>
<dbReference type="CDD" id="cd17324">
    <property type="entry name" value="MFS_NepI_like"/>
    <property type="match status" value="1"/>
</dbReference>
<dbReference type="InterPro" id="IPR036259">
    <property type="entry name" value="MFS_trans_sf"/>
</dbReference>
<organism evidence="10 11">
    <name type="scientific">Propionivibrio dicarboxylicus</name>
    <dbReference type="NCBI Taxonomy" id="83767"/>
    <lineage>
        <taxon>Bacteria</taxon>
        <taxon>Pseudomonadati</taxon>
        <taxon>Pseudomonadota</taxon>
        <taxon>Betaproteobacteria</taxon>
        <taxon>Rhodocyclales</taxon>
        <taxon>Rhodocyclaceae</taxon>
        <taxon>Propionivibrio</taxon>
    </lineage>
</organism>
<feature type="transmembrane region" description="Helical" evidence="8">
    <location>
        <begin position="217"/>
        <end position="237"/>
    </location>
</feature>
<dbReference type="Gene3D" id="1.20.1250.20">
    <property type="entry name" value="MFS general substrate transporter like domains"/>
    <property type="match status" value="1"/>
</dbReference>
<dbReference type="OrthoDB" id="63984at2"/>
<dbReference type="PROSITE" id="PS00216">
    <property type="entry name" value="SUGAR_TRANSPORT_1"/>
    <property type="match status" value="1"/>
</dbReference>
<dbReference type="InterPro" id="IPR011701">
    <property type="entry name" value="MFS"/>
</dbReference>
<accession>A0A1G7VQ63</accession>
<keyword evidence="3" id="KW-0813">Transport</keyword>
<keyword evidence="11" id="KW-1185">Reference proteome</keyword>
<evidence type="ECO:0000256" key="4">
    <source>
        <dbReference type="ARBA" id="ARBA00022475"/>
    </source>
</evidence>
<dbReference type="AlphaFoldDB" id="A0A1G7VQ63"/>
<feature type="transmembrane region" description="Helical" evidence="8">
    <location>
        <begin position="306"/>
        <end position="329"/>
    </location>
</feature>
<feature type="transmembrane region" description="Helical" evidence="8">
    <location>
        <begin position="49"/>
        <end position="69"/>
    </location>
</feature>
<dbReference type="RefSeq" id="WP_091932264.1">
    <property type="nucleotide sequence ID" value="NZ_FNCY01000001.1"/>
</dbReference>
<evidence type="ECO:0000256" key="6">
    <source>
        <dbReference type="ARBA" id="ARBA00022989"/>
    </source>
</evidence>
<dbReference type="InterPro" id="IPR020846">
    <property type="entry name" value="MFS_dom"/>
</dbReference>
<dbReference type="PANTHER" id="PTHR43271:SF2">
    <property type="entry name" value="BLL2771 PROTEIN"/>
    <property type="match status" value="1"/>
</dbReference>
<keyword evidence="5 8" id="KW-0812">Transmembrane</keyword>
<dbReference type="PANTHER" id="PTHR43271">
    <property type="entry name" value="BLL2771 PROTEIN"/>
    <property type="match status" value="1"/>
</dbReference>
<keyword evidence="4" id="KW-1003">Cell membrane</keyword>
<dbReference type="Pfam" id="PF07690">
    <property type="entry name" value="MFS_1"/>
    <property type="match status" value="1"/>
</dbReference>
<feature type="transmembrane region" description="Helical" evidence="8">
    <location>
        <begin position="367"/>
        <end position="389"/>
    </location>
</feature>
<feature type="domain" description="Major facilitator superfamily (MFS) profile" evidence="9">
    <location>
        <begin position="15"/>
        <end position="393"/>
    </location>
</feature>
<evidence type="ECO:0000259" key="9">
    <source>
        <dbReference type="PROSITE" id="PS50850"/>
    </source>
</evidence>
<comment type="similarity">
    <text evidence="2">Belongs to the major facilitator superfamily.</text>
</comment>
<proteinExistence type="inferred from homology"/>